<dbReference type="PANTHER" id="PTHR22901:SF0">
    <property type="entry name" value="SIALATE O-ACETYLESTERASE"/>
    <property type="match status" value="1"/>
</dbReference>
<evidence type="ECO:0000259" key="3">
    <source>
        <dbReference type="Pfam" id="PF03629"/>
    </source>
</evidence>
<dbReference type="InterPro" id="IPR039329">
    <property type="entry name" value="SIAE"/>
</dbReference>
<keyword evidence="2" id="KW-0732">Signal</keyword>
<evidence type="ECO:0000256" key="1">
    <source>
        <dbReference type="ARBA" id="ARBA00022801"/>
    </source>
</evidence>
<dbReference type="GO" id="GO:0001681">
    <property type="term" value="F:sialate O-acetylesterase activity"/>
    <property type="evidence" value="ECO:0007669"/>
    <property type="project" value="InterPro"/>
</dbReference>
<dbReference type="InterPro" id="IPR005181">
    <property type="entry name" value="SASA"/>
</dbReference>
<feature type="domain" description="Sialate O-acetylesterase" evidence="3">
    <location>
        <begin position="270"/>
        <end position="374"/>
    </location>
</feature>
<dbReference type="Pfam" id="PF03629">
    <property type="entry name" value="SASA"/>
    <property type="match status" value="1"/>
</dbReference>
<evidence type="ECO:0000313" key="5">
    <source>
        <dbReference type="Proteomes" id="UP000325286"/>
    </source>
</evidence>
<reference evidence="4 5" key="1">
    <citation type="submission" date="2019-08" db="EMBL/GenBank/DDBJ databases">
        <title>Deep-cultivation of Planctomycetes and their phenomic and genomic characterization uncovers novel biology.</title>
        <authorList>
            <person name="Wiegand S."/>
            <person name="Jogler M."/>
            <person name="Boedeker C."/>
            <person name="Pinto D."/>
            <person name="Vollmers J."/>
            <person name="Rivas-Marin E."/>
            <person name="Kohn T."/>
            <person name="Peeters S.H."/>
            <person name="Heuer A."/>
            <person name="Rast P."/>
            <person name="Oberbeckmann S."/>
            <person name="Bunk B."/>
            <person name="Jeske O."/>
            <person name="Meyerdierks A."/>
            <person name="Storesund J.E."/>
            <person name="Kallscheuer N."/>
            <person name="Luecker S."/>
            <person name="Lage O.M."/>
            <person name="Pohl T."/>
            <person name="Merkel B.J."/>
            <person name="Hornburger P."/>
            <person name="Mueller R.-W."/>
            <person name="Bruemmer F."/>
            <person name="Labrenz M."/>
            <person name="Spormann A.M."/>
            <person name="Op den Camp H."/>
            <person name="Overmann J."/>
            <person name="Amann R."/>
            <person name="Jetten M.S.M."/>
            <person name="Mascher T."/>
            <person name="Medema M.H."/>
            <person name="Devos D.P."/>
            <person name="Kaster A.-K."/>
            <person name="Ovreas L."/>
            <person name="Rohde M."/>
            <person name="Galperin M.Y."/>
            <person name="Jogler C."/>
        </authorList>
    </citation>
    <scope>NUCLEOTIDE SEQUENCE [LARGE SCALE GENOMIC DNA]</scope>
    <source>
        <strain evidence="4 5">UC8</strain>
    </source>
</reference>
<gene>
    <name evidence="4" type="ORF">UC8_03480</name>
</gene>
<protein>
    <recommendedName>
        <fullName evidence="3">Sialate O-acetylesterase domain-containing protein</fullName>
    </recommendedName>
</protein>
<evidence type="ECO:0000256" key="2">
    <source>
        <dbReference type="SAM" id="SignalP"/>
    </source>
</evidence>
<dbReference type="Gene3D" id="3.40.50.1110">
    <property type="entry name" value="SGNH hydrolase"/>
    <property type="match status" value="1"/>
</dbReference>
<keyword evidence="1" id="KW-0378">Hydrolase</keyword>
<dbReference type="AlphaFoldDB" id="A0A5B9QWQ8"/>
<feature type="signal peptide" evidence="2">
    <location>
        <begin position="1"/>
        <end position="24"/>
    </location>
</feature>
<evidence type="ECO:0000313" key="4">
    <source>
        <dbReference type="EMBL" id="QEG38391.1"/>
    </source>
</evidence>
<dbReference type="PANTHER" id="PTHR22901">
    <property type="entry name" value="SIALATE O-ACETYLESTERASE"/>
    <property type="match status" value="1"/>
</dbReference>
<proteinExistence type="predicted"/>
<dbReference type="KEGG" id="rul:UC8_03480"/>
<keyword evidence="5" id="KW-1185">Reference proteome</keyword>
<name>A0A5B9QWQ8_9BACT</name>
<dbReference type="Proteomes" id="UP000325286">
    <property type="component" value="Chromosome"/>
</dbReference>
<dbReference type="SUPFAM" id="SSF52266">
    <property type="entry name" value="SGNH hydrolase"/>
    <property type="match status" value="1"/>
</dbReference>
<sequence length="602" mass="65375" precursor="true">MLMRLFPGALACLLVAWLGGQAAAAELRLAGIFGDSVVLQRDQPLTIWGWASGDQAVSVQFAGQTVNATSDAEGGWQAVLSPLPANQQGQTLTVRSGDETVVLENVVVGDVWHASGQSNMAMTVAAVARRLEAAKQHVATADLPNIRFRRVQGDAARQPLKDVPQGSGWTVCSSQTVAGFSAAAFYFARELHSQVNVPIGIIDTSRGGTPIEPFIPAEAFQSHPTLKREWTLGQHDDLQGIWDLPGGVRARDANWLPARLFHSRLAPLAKFSVRGTIWYQGESNCGVGEDPRDYQHKMRALITGWRSAFGNEAMPFYFVQLPGSGAGPAWPYLREQQRLSLGLPHTGMVVTIDLLDKDIHPPNKVDVGRRLARWALADSYGRDIVASGPVFERAEFSGATATVHFSRCDEGLMLAGKQGLAEPKPTPDAELSHFEVADADGNWHAAKANIDGQTVNVTCGAVDRIVAVRYGYAINPQHCHLANVQGLPASPFCSDADLCAVSQGRRSLRERNVKQRELRKATRTTLSNANYSRRHVLFAERITTMASRRCCLAARLFEGCDFVFVLECLSDIVQAVQQAVAAMGFDIKAAVKAFAVADRLVF</sequence>
<dbReference type="EMBL" id="CP042914">
    <property type="protein sequence ID" value="QEG38391.1"/>
    <property type="molecule type" value="Genomic_DNA"/>
</dbReference>
<accession>A0A5B9QWQ8</accession>
<dbReference type="InterPro" id="IPR036514">
    <property type="entry name" value="SGNH_hydro_sf"/>
</dbReference>
<feature type="chain" id="PRO_5023145750" description="Sialate O-acetylesterase domain-containing protein" evidence="2">
    <location>
        <begin position="25"/>
        <end position="602"/>
    </location>
</feature>
<organism evidence="4 5">
    <name type="scientific">Roseimaritima ulvae</name>
    <dbReference type="NCBI Taxonomy" id="980254"/>
    <lineage>
        <taxon>Bacteria</taxon>
        <taxon>Pseudomonadati</taxon>
        <taxon>Planctomycetota</taxon>
        <taxon>Planctomycetia</taxon>
        <taxon>Pirellulales</taxon>
        <taxon>Pirellulaceae</taxon>
        <taxon>Roseimaritima</taxon>
    </lineage>
</organism>
<dbReference type="GO" id="GO:0005975">
    <property type="term" value="P:carbohydrate metabolic process"/>
    <property type="evidence" value="ECO:0007669"/>
    <property type="project" value="TreeGrafter"/>
</dbReference>